<organism evidence="7 8">
    <name type="scientific">Clytia hemisphaerica</name>
    <dbReference type="NCBI Taxonomy" id="252671"/>
    <lineage>
        <taxon>Eukaryota</taxon>
        <taxon>Metazoa</taxon>
        <taxon>Cnidaria</taxon>
        <taxon>Hydrozoa</taxon>
        <taxon>Hydroidolina</taxon>
        <taxon>Leptothecata</taxon>
        <taxon>Obeliida</taxon>
        <taxon>Clytiidae</taxon>
        <taxon>Clytia</taxon>
    </lineage>
</organism>
<sequence length="531" mass="63002">MEKSSSDQWKWEQGYDFKRTVDPYPSEYECAICRFLIRNCVQVPCKVGHFLCKSCLEGWQMSVIRIDGEDKFVLKDSKKLENFDNETKDEEDEEREDTRIKCPICSLAYYDKEKVVPVPPIDRAISNLSVYCQENDDCLWKGPINKYEEHVENECGYKTIQCELTGCSATFPRKDQKEHEKDCPYRFEDCKFCNTAFQFIELNEDKHYAECDLRPIDCTNEGCQERLSRKEMRSVHLEKCLFKRIKCDFVEFGCQEEMLKSEQDGHDKKFDSKHTKWMLLSLTRELSEIRKDKISIKQDLEGIKEELKKTKQTLLAKLVDEEEYKKEQKNVIRKLITVEEQRLMLDDPKELFLQLGKEQKDIDPNLLEPFSYEGKEYDFGNQLCRFLTIGYEQRMKMLLSKMEIGEIYQIEDGKKVIFKLQLVEQRSNLTVSQYSNIPYYHDYYRARKISGYPNDLIFGNVYFAVFYNTSDSQYVAFNIQSYNNNNSIMFLHNVKKNDQRCQLIYGGYNTGINWGEYKTDDKHVLFELAMK</sequence>
<proteinExistence type="predicted"/>
<dbReference type="AlphaFoldDB" id="A0A7M5U4K0"/>
<evidence type="ECO:0000256" key="1">
    <source>
        <dbReference type="ARBA" id="ARBA00022723"/>
    </source>
</evidence>
<feature type="domain" description="TRAF-type" evidence="6">
    <location>
        <begin position="207"/>
        <end position="258"/>
    </location>
</feature>
<protein>
    <recommendedName>
        <fullName evidence="6">TRAF-type domain-containing protein</fullName>
    </recommendedName>
</protein>
<feature type="zinc finger region" description="TRAF-type" evidence="4">
    <location>
        <begin position="150"/>
        <end position="193"/>
    </location>
</feature>
<keyword evidence="2 4" id="KW-0863">Zinc-finger</keyword>
<dbReference type="Gene3D" id="3.30.40.10">
    <property type="entry name" value="Zinc/RING finger domain, C3HC4 (zinc finger)"/>
    <property type="match status" value="3"/>
</dbReference>
<dbReference type="InterPro" id="IPR013083">
    <property type="entry name" value="Znf_RING/FYVE/PHD"/>
</dbReference>
<dbReference type="SUPFAM" id="SSF49599">
    <property type="entry name" value="TRAF domain-like"/>
    <property type="match status" value="2"/>
</dbReference>
<dbReference type="SUPFAM" id="SSF57850">
    <property type="entry name" value="RING/U-box"/>
    <property type="match status" value="1"/>
</dbReference>
<evidence type="ECO:0000256" key="3">
    <source>
        <dbReference type="ARBA" id="ARBA00022833"/>
    </source>
</evidence>
<reference evidence="7" key="1">
    <citation type="submission" date="2021-01" db="UniProtKB">
        <authorList>
            <consortium name="EnsemblMetazoa"/>
        </authorList>
    </citation>
    <scope>IDENTIFICATION</scope>
</reference>
<dbReference type="PROSITE" id="PS50145">
    <property type="entry name" value="ZF_TRAF"/>
    <property type="match status" value="2"/>
</dbReference>
<keyword evidence="3 4" id="KW-0862">Zinc</keyword>
<keyword evidence="1 4" id="KW-0479">Metal-binding</keyword>
<dbReference type="Proteomes" id="UP000594262">
    <property type="component" value="Unplaced"/>
</dbReference>
<accession>A0A7M5U4K0</accession>
<evidence type="ECO:0000313" key="7">
    <source>
        <dbReference type="EnsemblMetazoa" id="CLYHEMP006168.1"/>
    </source>
</evidence>
<keyword evidence="8" id="KW-1185">Reference proteome</keyword>
<dbReference type="PANTHER" id="PTHR10131">
    <property type="entry name" value="TNF RECEPTOR ASSOCIATED FACTOR"/>
    <property type="match status" value="1"/>
</dbReference>
<evidence type="ECO:0000256" key="4">
    <source>
        <dbReference type="PROSITE-ProRule" id="PRU00207"/>
    </source>
</evidence>
<dbReference type="GO" id="GO:0008270">
    <property type="term" value="F:zinc ion binding"/>
    <property type="evidence" value="ECO:0007669"/>
    <property type="project" value="UniProtKB-KW"/>
</dbReference>
<dbReference type="GeneID" id="136813405"/>
<dbReference type="Pfam" id="PF02176">
    <property type="entry name" value="zf-TRAF"/>
    <property type="match status" value="2"/>
</dbReference>
<feature type="domain" description="TRAF-type" evidence="6">
    <location>
        <begin position="150"/>
        <end position="193"/>
    </location>
</feature>
<evidence type="ECO:0000256" key="5">
    <source>
        <dbReference type="SAM" id="Coils"/>
    </source>
</evidence>
<evidence type="ECO:0000313" key="8">
    <source>
        <dbReference type="Proteomes" id="UP000594262"/>
    </source>
</evidence>
<dbReference type="EnsemblMetazoa" id="CLYHEMT006168.1">
    <property type="protein sequence ID" value="CLYHEMP006168.1"/>
    <property type="gene ID" value="CLYHEMG006168"/>
</dbReference>
<name>A0A7M5U4K0_9CNID</name>
<dbReference type="OrthoDB" id="1630758at2759"/>
<evidence type="ECO:0000256" key="2">
    <source>
        <dbReference type="ARBA" id="ARBA00022771"/>
    </source>
</evidence>
<evidence type="ECO:0000259" key="6">
    <source>
        <dbReference type="PROSITE" id="PS50145"/>
    </source>
</evidence>
<feature type="zinc finger region" description="TRAF-type" evidence="4">
    <location>
        <begin position="207"/>
        <end position="258"/>
    </location>
</feature>
<feature type="coiled-coil region" evidence="5">
    <location>
        <begin position="286"/>
        <end position="324"/>
    </location>
</feature>
<dbReference type="RefSeq" id="XP_066926025.1">
    <property type="nucleotide sequence ID" value="XM_067069924.1"/>
</dbReference>
<keyword evidence="5" id="KW-0175">Coiled coil</keyword>
<dbReference type="InterPro" id="IPR001293">
    <property type="entry name" value="Znf_TRAF"/>
</dbReference>